<accession>A0A379MQ48</accession>
<name>A0A379MQ48_9BACT</name>
<dbReference type="AlphaFoldDB" id="A0A379MQ48"/>
<dbReference type="Proteomes" id="UP000255233">
    <property type="component" value="Unassembled WGS sequence"/>
</dbReference>
<dbReference type="RefSeq" id="WP_027290374.1">
    <property type="nucleotide sequence ID" value="NZ_UGVL01000001.1"/>
</dbReference>
<keyword evidence="2" id="KW-1185">Reference proteome</keyword>
<evidence type="ECO:0000313" key="2">
    <source>
        <dbReference type="Proteomes" id="UP000255233"/>
    </source>
</evidence>
<proteinExistence type="predicted"/>
<protein>
    <submittedName>
        <fullName evidence="1">Uncharacterized protein</fullName>
    </submittedName>
</protein>
<reference evidence="1 2" key="1">
    <citation type="submission" date="2018-06" db="EMBL/GenBank/DDBJ databases">
        <authorList>
            <consortium name="Pathogen Informatics"/>
            <person name="Doyle S."/>
        </authorList>
    </citation>
    <scope>NUCLEOTIDE SEQUENCE [LARGE SCALE GENOMIC DNA]</scope>
    <source>
        <strain evidence="1 2">NCTC11190</strain>
    </source>
</reference>
<sequence length="80" mass="8787">MEPKLTSQQISVLRTLYGGENITNENKARIIREIDAQAPGLVVIASQIGPARTKPRFGAVLSREGRRYLAALDAPDRAKK</sequence>
<gene>
    <name evidence="1" type="ORF">NCTC11190_00865</name>
</gene>
<dbReference type="STRING" id="880526.GCA_000427365_00582"/>
<organism evidence="1 2">
    <name type="scientific">Rikenella microfusus</name>
    <dbReference type="NCBI Taxonomy" id="28139"/>
    <lineage>
        <taxon>Bacteria</taxon>
        <taxon>Pseudomonadati</taxon>
        <taxon>Bacteroidota</taxon>
        <taxon>Bacteroidia</taxon>
        <taxon>Bacteroidales</taxon>
        <taxon>Rikenellaceae</taxon>
        <taxon>Rikenella</taxon>
    </lineage>
</organism>
<dbReference type="EMBL" id="UGVL01000001">
    <property type="protein sequence ID" value="SUE33655.1"/>
    <property type="molecule type" value="Genomic_DNA"/>
</dbReference>
<evidence type="ECO:0000313" key="1">
    <source>
        <dbReference type="EMBL" id="SUE33655.1"/>
    </source>
</evidence>